<dbReference type="EMBL" id="FQYO01000002">
    <property type="protein sequence ID" value="SHI65639.1"/>
    <property type="molecule type" value="Genomic_DNA"/>
</dbReference>
<name>A0A1M6CXD7_9RHOB</name>
<protein>
    <submittedName>
        <fullName evidence="2">Uncharacterized protein</fullName>
    </submittedName>
</protein>
<sequence length="90" mass="10445">MAVEYDEEKRQASRKARGPDMARAGEVFDGPTISQPDDRRDYGEFRTITIGLLDGRMVVLIWTMRGARRRVISMRKANDREQNRFGPRLC</sequence>
<dbReference type="STRING" id="1447782.SAMN05444417_1416"/>
<reference evidence="2 3" key="1">
    <citation type="submission" date="2016-11" db="EMBL/GenBank/DDBJ databases">
        <authorList>
            <person name="Jaros S."/>
            <person name="Januszkiewicz K."/>
            <person name="Wedrychowicz H."/>
        </authorList>
    </citation>
    <scope>NUCLEOTIDE SEQUENCE [LARGE SCALE GENOMIC DNA]</scope>
    <source>
        <strain evidence="2 3">DSM 100565</strain>
    </source>
</reference>
<accession>A0A1M6CXD7</accession>
<feature type="region of interest" description="Disordered" evidence="1">
    <location>
        <begin position="1"/>
        <end position="40"/>
    </location>
</feature>
<proteinExistence type="predicted"/>
<dbReference type="OrthoDB" id="839663at2"/>
<dbReference type="Proteomes" id="UP000184292">
    <property type="component" value="Unassembled WGS sequence"/>
</dbReference>
<dbReference type="RefSeq" id="WP_073327349.1">
    <property type="nucleotide sequence ID" value="NZ_FQYO01000002.1"/>
</dbReference>
<evidence type="ECO:0000256" key="1">
    <source>
        <dbReference type="SAM" id="MobiDB-lite"/>
    </source>
</evidence>
<organism evidence="2 3">
    <name type="scientific">Wenxinia saemankumensis</name>
    <dbReference type="NCBI Taxonomy" id="1447782"/>
    <lineage>
        <taxon>Bacteria</taxon>
        <taxon>Pseudomonadati</taxon>
        <taxon>Pseudomonadota</taxon>
        <taxon>Alphaproteobacteria</taxon>
        <taxon>Rhodobacterales</taxon>
        <taxon>Roseobacteraceae</taxon>
        <taxon>Wenxinia</taxon>
    </lineage>
</organism>
<dbReference type="AlphaFoldDB" id="A0A1M6CXD7"/>
<dbReference type="Pfam" id="PF04365">
    <property type="entry name" value="BrnT_toxin"/>
    <property type="match status" value="1"/>
</dbReference>
<evidence type="ECO:0000313" key="3">
    <source>
        <dbReference type="Proteomes" id="UP000184292"/>
    </source>
</evidence>
<dbReference type="Gene3D" id="3.10.450.530">
    <property type="entry name" value="Ribonuclease toxin, BrnT, of type II toxin-antitoxin system"/>
    <property type="match status" value="1"/>
</dbReference>
<gene>
    <name evidence="2" type="ORF">SAMN05444417_1416</name>
</gene>
<keyword evidence="3" id="KW-1185">Reference proteome</keyword>
<dbReference type="InterPro" id="IPR007460">
    <property type="entry name" value="BrnT_toxin"/>
</dbReference>
<evidence type="ECO:0000313" key="2">
    <source>
        <dbReference type="EMBL" id="SHI65639.1"/>
    </source>
</evidence>
<dbReference type="InterPro" id="IPR038573">
    <property type="entry name" value="BrnT_sf"/>
</dbReference>